<keyword evidence="3" id="KW-1185">Reference proteome</keyword>
<evidence type="ECO:0008006" key="4">
    <source>
        <dbReference type="Google" id="ProtNLM"/>
    </source>
</evidence>
<dbReference type="STRING" id="6832.A0A553PIG9"/>
<proteinExistence type="predicted"/>
<gene>
    <name evidence="2" type="ORF">TCAL_16988</name>
</gene>
<evidence type="ECO:0000313" key="2">
    <source>
        <dbReference type="EMBL" id="TRY77467.1"/>
    </source>
</evidence>
<evidence type="ECO:0000256" key="1">
    <source>
        <dbReference type="ARBA" id="ARBA00023235"/>
    </source>
</evidence>
<dbReference type="PANTHER" id="PTHR11142:SF4">
    <property type="entry name" value="PSEUDOURIDYLATE SYNTHASE 1 HOMOLOG"/>
    <property type="match status" value="1"/>
</dbReference>
<comment type="caution">
    <text evidence="2">The sequence shown here is derived from an EMBL/GenBank/DDBJ whole genome shotgun (WGS) entry which is preliminary data.</text>
</comment>
<dbReference type="Gene3D" id="3.30.70.580">
    <property type="entry name" value="Pseudouridine synthase I, catalytic domain, N-terminal subdomain"/>
    <property type="match status" value="1"/>
</dbReference>
<dbReference type="GO" id="GO:0031119">
    <property type="term" value="P:tRNA pseudouridine synthesis"/>
    <property type="evidence" value="ECO:0007669"/>
    <property type="project" value="UniProtKB-ARBA"/>
</dbReference>
<dbReference type="EMBL" id="VCGU01000004">
    <property type="protein sequence ID" value="TRY77467.1"/>
    <property type="molecule type" value="Genomic_DNA"/>
</dbReference>
<dbReference type="InterPro" id="IPR020094">
    <property type="entry name" value="TruA/RsuA/RluB/E/F_N"/>
</dbReference>
<dbReference type="GO" id="GO:0003723">
    <property type="term" value="F:RNA binding"/>
    <property type="evidence" value="ECO:0007669"/>
    <property type="project" value="InterPro"/>
</dbReference>
<dbReference type="InterPro" id="IPR020103">
    <property type="entry name" value="PsdUridine_synth_cat_dom_sf"/>
</dbReference>
<keyword evidence="1" id="KW-0413">Isomerase</keyword>
<dbReference type="AlphaFoldDB" id="A0A553PIG9"/>
<accession>A0A553PIG9</accession>
<dbReference type="PANTHER" id="PTHR11142">
    <property type="entry name" value="PSEUDOURIDYLATE SYNTHASE"/>
    <property type="match status" value="1"/>
</dbReference>
<dbReference type="GO" id="GO:1990481">
    <property type="term" value="P:mRNA pseudouridine synthesis"/>
    <property type="evidence" value="ECO:0007669"/>
    <property type="project" value="TreeGrafter"/>
</dbReference>
<sequence length="162" mass="18379">MNGAKPWLKSDLSALLGSMLEKLDGLIRLRALATIMSDEVSPIVKSPVEEEPKAEYPWRKAKKVACLVSFSGINYYGMQRNPSCPTIEEELLRAFRDAGAIPSEWYDNMQKSFFQRASRTDKGVSAIKMIISLKMLQHHQTPAELEKVFFGVFMYVLDRVFG</sequence>
<dbReference type="GO" id="GO:0005634">
    <property type="term" value="C:nucleus"/>
    <property type="evidence" value="ECO:0007669"/>
    <property type="project" value="TreeGrafter"/>
</dbReference>
<dbReference type="Proteomes" id="UP000318571">
    <property type="component" value="Chromosome 5"/>
</dbReference>
<protein>
    <recommendedName>
        <fullName evidence="4">Pseudouridine synthase I TruA alpha/beta domain-containing protein</fullName>
    </recommendedName>
</protein>
<dbReference type="InterPro" id="IPR001406">
    <property type="entry name" value="PsdUridine_synth_TruA"/>
</dbReference>
<organism evidence="2 3">
    <name type="scientific">Tigriopus californicus</name>
    <name type="common">Marine copepod</name>
    <dbReference type="NCBI Taxonomy" id="6832"/>
    <lineage>
        <taxon>Eukaryota</taxon>
        <taxon>Metazoa</taxon>
        <taxon>Ecdysozoa</taxon>
        <taxon>Arthropoda</taxon>
        <taxon>Crustacea</taxon>
        <taxon>Multicrustacea</taxon>
        <taxon>Hexanauplia</taxon>
        <taxon>Copepoda</taxon>
        <taxon>Harpacticoida</taxon>
        <taxon>Harpacticidae</taxon>
        <taxon>Tigriopus</taxon>
    </lineage>
</organism>
<dbReference type="GO" id="GO:0009982">
    <property type="term" value="F:pseudouridine synthase activity"/>
    <property type="evidence" value="ECO:0007669"/>
    <property type="project" value="InterPro"/>
</dbReference>
<reference evidence="2 3" key="1">
    <citation type="journal article" date="2018" name="Nat. Ecol. Evol.">
        <title>Genomic signatures of mitonuclear coevolution across populations of Tigriopus californicus.</title>
        <authorList>
            <person name="Barreto F.S."/>
            <person name="Watson E.T."/>
            <person name="Lima T.G."/>
            <person name="Willett C.S."/>
            <person name="Edmands S."/>
            <person name="Li W."/>
            <person name="Burton R.S."/>
        </authorList>
    </citation>
    <scope>NUCLEOTIDE SEQUENCE [LARGE SCALE GENOMIC DNA]</scope>
    <source>
        <strain evidence="2 3">San Diego</strain>
    </source>
</reference>
<evidence type="ECO:0000313" key="3">
    <source>
        <dbReference type="Proteomes" id="UP000318571"/>
    </source>
</evidence>
<name>A0A553PIG9_TIGCA</name>
<dbReference type="SUPFAM" id="SSF55120">
    <property type="entry name" value="Pseudouridine synthase"/>
    <property type="match status" value="1"/>
</dbReference>